<name>A0A5J4Z0X0_PORPP</name>
<gene>
    <name evidence="8" type="ORF">FVE85_5106</name>
</gene>
<evidence type="ECO:0000256" key="2">
    <source>
        <dbReference type="ARBA" id="ARBA00010430"/>
    </source>
</evidence>
<keyword evidence="5 7" id="KW-1133">Transmembrane helix</keyword>
<comment type="caution">
    <text evidence="8">The sequence shown here is derived from an EMBL/GenBank/DDBJ whole genome shotgun (WGS) entry which is preliminary data.</text>
</comment>
<dbReference type="PANTHER" id="PTHR16433">
    <property type="entry name" value="DOLICHOL-PHOSPHATE MANNOSYLTRANSFERASE SUBUNIT 3"/>
    <property type="match status" value="1"/>
</dbReference>
<evidence type="ECO:0000313" key="8">
    <source>
        <dbReference type="EMBL" id="KAA8497521.1"/>
    </source>
</evidence>
<evidence type="ECO:0000256" key="1">
    <source>
        <dbReference type="ARBA" id="ARBA00004477"/>
    </source>
</evidence>
<dbReference type="UniPathway" id="UPA00378"/>
<dbReference type="GO" id="GO:0006506">
    <property type="term" value="P:GPI anchor biosynthetic process"/>
    <property type="evidence" value="ECO:0007669"/>
    <property type="project" value="TreeGrafter"/>
</dbReference>
<dbReference type="InterPro" id="IPR013174">
    <property type="entry name" value="DPM3"/>
</dbReference>
<keyword evidence="3 7" id="KW-0812">Transmembrane</keyword>
<accession>A0A5J4Z0X0</accession>
<evidence type="ECO:0000256" key="5">
    <source>
        <dbReference type="ARBA" id="ARBA00022989"/>
    </source>
</evidence>
<dbReference type="Proteomes" id="UP000324585">
    <property type="component" value="Unassembled WGS sequence"/>
</dbReference>
<keyword evidence="9" id="KW-1185">Reference proteome</keyword>
<comment type="function">
    <text evidence="7">Stabilizer subunit of the dolichol-phosphate mannose (DPM) synthase complex; tethers catalytic subunit to the ER.</text>
</comment>
<organism evidence="8 9">
    <name type="scientific">Porphyridium purpureum</name>
    <name type="common">Red alga</name>
    <name type="synonym">Porphyridium cruentum</name>
    <dbReference type="NCBI Taxonomy" id="35688"/>
    <lineage>
        <taxon>Eukaryota</taxon>
        <taxon>Rhodophyta</taxon>
        <taxon>Bangiophyceae</taxon>
        <taxon>Porphyridiales</taxon>
        <taxon>Porphyridiaceae</taxon>
        <taxon>Porphyridium</taxon>
    </lineage>
</organism>
<evidence type="ECO:0000256" key="3">
    <source>
        <dbReference type="ARBA" id="ARBA00022692"/>
    </source>
</evidence>
<comment type="pathway">
    <text evidence="7">Protein modification; protein glycosylation.</text>
</comment>
<dbReference type="Pfam" id="PF08285">
    <property type="entry name" value="DPM3"/>
    <property type="match status" value="1"/>
</dbReference>
<proteinExistence type="inferred from homology"/>
<protein>
    <recommendedName>
        <fullName evidence="7">Dolichol-phosphate mannosyltransferase subunit 3</fullName>
    </recommendedName>
</protein>
<dbReference type="PANTHER" id="PTHR16433:SF0">
    <property type="entry name" value="DOLICHOL-PHOSPHATE MANNOSYLTRANSFERASE SUBUNIT 3"/>
    <property type="match status" value="1"/>
</dbReference>
<evidence type="ECO:0000313" key="9">
    <source>
        <dbReference type="Proteomes" id="UP000324585"/>
    </source>
</evidence>
<evidence type="ECO:0000256" key="4">
    <source>
        <dbReference type="ARBA" id="ARBA00022824"/>
    </source>
</evidence>
<dbReference type="AlphaFoldDB" id="A0A5J4Z0X0"/>
<dbReference type="OrthoDB" id="2014333at2759"/>
<keyword evidence="4 7" id="KW-0256">Endoplasmic reticulum</keyword>
<dbReference type="EMBL" id="VRMN01000001">
    <property type="protein sequence ID" value="KAA8497521.1"/>
    <property type="molecule type" value="Genomic_DNA"/>
</dbReference>
<reference evidence="9" key="1">
    <citation type="journal article" date="2019" name="Nat. Commun.">
        <title>Expansion of phycobilisome linker gene families in mesophilic red algae.</title>
        <authorList>
            <person name="Lee J."/>
            <person name="Kim D."/>
            <person name="Bhattacharya D."/>
            <person name="Yoon H.S."/>
        </authorList>
    </citation>
    <scope>NUCLEOTIDE SEQUENCE [LARGE SCALE GENOMIC DNA]</scope>
    <source>
        <strain evidence="9">CCMP 1328</strain>
    </source>
</reference>
<comment type="similarity">
    <text evidence="2 7">Belongs to the DPM3 family.</text>
</comment>
<sequence length="142" mass="15631">MLDAVCTAERCYVDWRVQQSGYLRSELVLRSVAAMVGQWRTQTRGAACAALLCLYAWACSARNVWMSEYARRVVFALPAYAFVVFCCFALANVGVGLATFPECPHELVLLQQDLAEARAELEHADVFGSAAEDEAATKARNS</sequence>
<comment type="subcellular location">
    <subcellularLocation>
        <location evidence="1 7">Endoplasmic reticulum membrane</location>
        <topology evidence="1 7">Multi-pass membrane protein</topology>
    </subcellularLocation>
</comment>
<dbReference type="GO" id="GO:0033185">
    <property type="term" value="C:dolichol-phosphate-mannose synthase complex"/>
    <property type="evidence" value="ECO:0007669"/>
    <property type="project" value="TreeGrafter"/>
</dbReference>
<keyword evidence="6 7" id="KW-0472">Membrane</keyword>
<dbReference type="GO" id="GO:0005789">
    <property type="term" value="C:endoplasmic reticulum membrane"/>
    <property type="evidence" value="ECO:0007669"/>
    <property type="project" value="UniProtKB-SubCell"/>
</dbReference>
<evidence type="ECO:0000256" key="6">
    <source>
        <dbReference type="ARBA" id="ARBA00023136"/>
    </source>
</evidence>
<comment type="caution">
    <text evidence="7">Lacks conserved residue(s) required for the propagation of feature annotation.</text>
</comment>
<comment type="subunit">
    <text evidence="7">Component of the dolichol-phosphate mannose (DPM) synthase complex.</text>
</comment>
<evidence type="ECO:0000256" key="7">
    <source>
        <dbReference type="RuleBase" id="RU365085"/>
    </source>
</evidence>
<feature type="transmembrane region" description="Helical" evidence="7">
    <location>
        <begin position="77"/>
        <end position="100"/>
    </location>
</feature>